<dbReference type="GO" id="GO:0015629">
    <property type="term" value="C:actin cytoskeleton"/>
    <property type="evidence" value="ECO:0007669"/>
    <property type="project" value="TreeGrafter"/>
</dbReference>
<protein>
    <submittedName>
        <fullName evidence="4">HCLS1-associated protein X-1</fullName>
    </submittedName>
</protein>
<dbReference type="GO" id="GO:0030136">
    <property type="term" value="C:clathrin-coated vesicle"/>
    <property type="evidence" value="ECO:0007669"/>
    <property type="project" value="TreeGrafter"/>
</dbReference>
<sequence length="272" mass="30946">MSVFDLFRGFFGFRGERRNPDPFWGAFTLDDEDDEDDDDLDFREDPFFPDGFSFGFTFEPGGVHFHDRFHFEELFRDFNSLFSDVGARSLPSPSFEFPRLETPSPPADRPLEKGQTLRDSMLKHPDSHRRGAEEGPPISERRPWPPFRGFQETQPDAADSAKEDGDLDSQVTSKGLQVILPPAQPRSYFQSVSVTKVVAPDGTIEERRTVRDSQGHEETVVTRSRGESTLGLDDGQQRGPRDPDPFSSRQDGDMSDTASILGTFFRRWFPNQ</sequence>
<dbReference type="PANTHER" id="PTHR14938">
    <property type="entry name" value="HCLS1-ASSOCIATED PROTEIN X-1"/>
    <property type="match status" value="1"/>
</dbReference>
<evidence type="ECO:0000313" key="3">
    <source>
        <dbReference type="Proteomes" id="UP000695026"/>
    </source>
</evidence>
<dbReference type="GO" id="GO:0016529">
    <property type="term" value="C:sarcoplasmic reticulum"/>
    <property type="evidence" value="ECO:0007669"/>
    <property type="project" value="TreeGrafter"/>
</dbReference>
<dbReference type="Proteomes" id="UP000695026">
    <property type="component" value="Unplaced"/>
</dbReference>
<dbReference type="OMA" id="SKFNDIW"/>
<feature type="site" description="Cleavage; by caspase-3" evidence="1">
    <location>
        <begin position="119"/>
        <end position="120"/>
    </location>
</feature>
<dbReference type="PIRSF" id="PIRSF037634">
    <property type="entry name" value="HS1-associating_X-1"/>
    <property type="match status" value="1"/>
</dbReference>
<keyword evidence="3" id="KW-1185">Reference proteome</keyword>
<dbReference type="GO" id="GO:0016324">
    <property type="term" value="C:apical plasma membrane"/>
    <property type="evidence" value="ECO:0007669"/>
    <property type="project" value="TreeGrafter"/>
</dbReference>
<dbReference type="GeneID" id="103058146"/>
<evidence type="ECO:0000313" key="4">
    <source>
        <dbReference type="RefSeq" id="XP_007429174.1"/>
    </source>
</evidence>
<dbReference type="RefSeq" id="XP_007429174.1">
    <property type="nucleotide sequence ID" value="XM_007429112.3"/>
</dbReference>
<accession>A0A9F2KWB8</accession>
<feature type="compositionally biased region" description="Basic and acidic residues" evidence="2">
    <location>
        <begin position="235"/>
        <end position="244"/>
    </location>
</feature>
<dbReference type="PANTHER" id="PTHR14938:SF2">
    <property type="entry name" value="HCLS1-ASSOCIATED PROTEIN X-1"/>
    <property type="match status" value="1"/>
</dbReference>
<evidence type="ECO:0000256" key="2">
    <source>
        <dbReference type="SAM" id="MobiDB-lite"/>
    </source>
</evidence>
<dbReference type="GO" id="GO:0030833">
    <property type="term" value="P:regulation of actin filament polymerization"/>
    <property type="evidence" value="ECO:0007669"/>
    <property type="project" value="TreeGrafter"/>
</dbReference>
<feature type="region of interest" description="Disordered" evidence="2">
    <location>
        <begin position="93"/>
        <end position="170"/>
    </location>
</feature>
<dbReference type="GO" id="GO:0043066">
    <property type="term" value="P:negative regulation of apoptotic process"/>
    <property type="evidence" value="ECO:0007669"/>
    <property type="project" value="InterPro"/>
</dbReference>
<feature type="region of interest" description="Disordered" evidence="2">
    <location>
        <begin position="205"/>
        <end position="257"/>
    </location>
</feature>
<dbReference type="OrthoDB" id="5562606at2759"/>
<proteinExistence type="predicted"/>
<feature type="compositionally biased region" description="Basic and acidic residues" evidence="2">
    <location>
        <begin position="109"/>
        <end position="143"/>
    </location>
</feature>
<feature type="compositionally biased region" description="Basic and acidic residues" evidence="2">
    <location>
        <begin position="205"/>
        <end position="226"/>
    </location>
</feature>
<dbReference type="GO" id="GO:0005739">
    <property type="term" value="C:mitochondrion"/>
    <property type="evidence" value="ECO:0007669"/>
    <property type="project" value="TreeGrafter"/>
</dbReference>
<dbReference type="AlphaFoldDB" id="A0A9F2KWB8"/>
<evidence type="ECO:0000256" key="1">
    <source>
        <dbReference type="PIRSR" id="PIRSR037634-1"/>
    </source>
</evidence>
<dbReference type="CTD" id="10456"/>
<dbReference type="InterPro" id="IPR017248">
    <property type="entry name" value="HAX-1"/>
</dbReference>
<reference evidence="4" key="1">
    <citation type="submission" date="2025-08" db="UniProtKB">
        <authorList>
            <consortium name="RefSeq"/>
        </authorList>
    </citation>
    <scope>IDENTIFICATION</scope>
    <source>
        <tissue evidence="4">Liver</tissue>
    </source>
</reference>
<gene>
    <name evidence="4" type="primary">HAX1</name>
</gene>
<dbReference type="KEGG" id="pbi:103058146"/>
<organism evidence="3 4">
    <name type="scientific">Python bivittatus</name>
    <name type="common">Burmese python</name>
    <name type="synonym">Python molurus bivittatus</name>
    <dbReference type="NCBI Taxonomy" id="176946"/>
    <lineage>
        <taxon>Eukaryota</taxon>
        <taxon>Metazoa</taxon>
        <taxon>Chordata</taxon>
        <taxon>Craniata</taxon>
        <taxon>Vertebrata</taxon>
        <taxon>Euteleostomi</taxon>
        <taxon>Lepidosauria</taxon>
        <taxon>Squamata</taxon>
        <taxon>Bifurcata</taxon>
        <taxon>Unidentata</taxon>
        <taxon>Episquamata</taxon>
        <taxon>Toxicofera</taxon>
        <taxon>Serpentes</taxon>
        <taxon>Henophidia</taxon>
        <taxon>Pythonidae</taxon>
        <taxon>Python</taxon>
    </lineage>
</organism>
<name>A0A9F2KWB8_PYTBI</name>